<reference evidence="1" key="1">
    <citation type="submission" date="2024-03" db="EMBL/GenBank/DDBJ databases">
        <title>Novel Streptomyces species of biotechnological and ecological value are a feature of Machair soil.</title>
        <authorList>
            <person name="Prole J.R."/>
            <person name="Goodfellow M."/>
            <person name="Allenby N."/>
            <person name="Ward A.C."/>
        </authorList>
    </citation>
    <scope>NUCLEOTIDE SEQUENCE</scope>
    <source>
        <strain evidence="1">MS1.AVA.4</strain>
    </source>
</reference>
<name>A0ACC6QB23_9ACTN</name>
<proteinExistence type="predicted"/>
<accession>A0ACC6QB23</accession>
<keyword evidence="2" id="KW-1185">Reference proteome</keyword>
<comment type="caution">
    <text evidence="1">The sequence shown here is derived from an EMBL/GenBank/DDBJ whole genome shotgun (WGS) entry which is preliminary data.</text>
</comment>
<evidence type="ECO:0000313" key="2">
    <source>
        <dbReference type="Proteomes" id="UP001375539"/>
    </source>
</evidence>
<dbReference type="EMBL" id="JBBKAI010000002">
    <property type="protein sequence ID" value="MEJ8655632.1"/>
    <property type="molecule type" value="Genomic_DNA"/>
</dbReference>
<organism evidence="1 2">
    <name type="scientific">Streptomyces pratisoli</name>
    <dbReference type="NCBI Taxonomy" id="3139917"/>
    <lineage>
        <taxon>Bacteria</taxon>
        <taxon>Bacillati</taxon>
        <taxon>Actinomycetota</taxon>
        <taxon>Actinomycetes</taxon>
        <taxon>Kitasatosporales</taxon>
        <taxon>Streptomycetaceae</taxon>
        <taxon>Streptomyces</taxon>
    </lineage>
</organism>
<dbReference type="Proteomes" id="UP001375539">
    <property type="component" value="Unassembled WGS sequence"/>
</dbReference>
<evidence type="ECO:0000313" key="1">
    <source>
        <dbReference type="EMBL" id="MEJ8655632.1"/>
    </source>
</evidence>
<gene>
    <name evidence="1" type="ORF">WKI58_03665</name>
</gene>
<protein>
    <submittedName>
        <fullName evidence="1">Uncharacterized protein</fullName>
    </submittedName>
</protein>
<sequence length="202" mass="21593">MRAISGLWRWRHNPLRRTTDLVEAWVAGAAVLLMTLAVPTTGWICGALTDDALLESARAQAAQRQPTTARVLRAAPARQSSAGDPEGAVENRVRRTVVAEWTAPDGGSRSGTLATGVRTADPGDTFPIWTDERGNPVSRPIDRDTALAHAVVAGLGAAVLAAGLVEGGRRLIVWRLMRRRYADLDRAWAKSGPDWGRTGAGS</sequence>